<dbReference type="Gene3D" id="3.40.50.300">
    <property type="entry name" value="P-loop containing nucleotide triphosphate hydrolases"/>
    <property type="match status" value="1"/>
</dbReference>
<dbReference type="SUPFAM" id="SSF52540">
    <property type="entry name" value="P-loop containing nucleoside triphosphate hydrolases"/>
    <property type="match status" value="1"/>
</dbReference>
<dbReference type="PROSITE" id="PS00676">
    <property type="entry name" value="SIGMA54_INTERACT_2"/>
    <property type="match status" value="1"/>
</dbReference>
<dbReference type="Pfam" id="PF02954">
    <property type="entry name" value="HTH_8"/>
    <property type="match status" value="1"/>
</dbReference>
<dbReference type="PROSITE" id="PS00688">
    <property type="entry name" value="SIGMA54_INTERACT_3"/>
    <property type="match status" value="1"/>
</dbReference>
<sequence length="455" mass="49302">MLGEGMAASQEIPSRCVIWFGQPPAAERGALAAAGWQLRCVSPAPAMAIGLRSRDHLVAVVDLRHLDAEAAQLLLPWVEQHHHLPWLAVLPAGLGSPPPAWGALLRACQNQFSLPLELPDLLSAMQRQCDGDDLPLAAVHKGGGLPALIGTSAPLLAVRAALHKFAPVELPVLVTGETGTGKELAAQALHALSGRAGKPFLAVNCGAIPVNLVQSELFGHERGAFTGASQRRIGLFETAHGGTVFLDEVGDLPADAQTSLLRVLQEGTLERVGSNQPLRVDVRVLAATHVELEQAVAQGHFRRDLYYRLNVLRLPMPSLRERGADVLLLAEHFLRAFRQHHAGRARGFDSGAHQAMRGFDWPGNVRELLNRVQRAAIVAEGELISAADLDLAEPDAPARRALLQDARGQVERDVLLQALRQHGYNVSACARHMQISRVTVYRLCRKHHLELPAQR</sequence>
<dbReference type="Gene3D" id="1.10.10.60">
    <property type="entry name" value="Homeodomain-like"/>
    <property type="match status" value="1"/>
</dbReference>
<dbReference type="GO" id="GO:0005524">
    <property type="term" value="F:ATP binding"/>
    <property type="evidence" value="ECO:0007669"/>
    <property type="project" value="UniProtKB-KW"/>
</dbReference>
<reference evidence="7" key="1">
    <citation type="submission" date="2022-10" db="EMBL/GenBank/DDBJ databases">
        <title>Culturing micro-colonial fungi from biological soil crusts in the Mojave desert and describing Neophaeococcomyces mojavensis, and introducing the new genera and species Taxawa tesnikishii.</title>
        <authorList>
            <person name="Kurbessoian T."/>
            <person name="Stajich J.E."/>
        </authorList>
    </citation>
    <scope>NUCLEOTIDE SEQUENCE</scope>
    <source>
        <strain evidence="7">TK_35</strain>
    </source>
</reference>
<feature type="domain" description="Sigma-54 factor interaction" evidence="6">
    <location>
        <begin position="148"/>
        <end position="377"/>
    </location>
</feature>
<keyword evidence="5" id="KW-0804">Transcription</keyword>
<dbReference type="EMBL" id="JAPDRN010000131">
    <property type="protein sequence ID" value="KAJ9619426.1"/>
    <property type="molecule type" value="Genomic_DNA"/>
</dbReference>
<dbReference type="InterPro" id="IPR058031">
    <property type="entry name" value="AAA_lid_NorR"/>
</dbReference>
<evidence type="ECO:0000256" key="4">
    <source>
        <dbReference type="ARBA" id="ARBA00023125"/>
    </source>
</evidence>
<accession>A0AA38XSA4</accession>
<name>A0AA38XSA4_9EURO</name>
<dbReference type="SMART" id="SM00382">
    <property type="entry name" value="AAA"/>
    <property type="match status" value="1"/>
</dbReference>
<dbReference type="InterPro" id="IPR025943">
    <property type="entry name" value="Sigma_54_int_dom_ATP-bd_2"/>
</dbReference>
<keyword evidence="1" id="KW-0547">Nucleotide-binding</keyword>
<evidence type="ECO:0000256" key="5">
    <source>
        <dbReference type="ARBA" id="ARBA00023163"/>
    </source>
</evidence>
<keyword evidence="2" id="KW-0067">ATP-binding</keyword>
<evidence type="ECO:0000256" key="2">
    <source>
        <dbReference type="ARBA" id="ARBA00022840"/>
    </source>
</evidence>
<organism evidence="7">
    <name type="scientific">Knufia peltigerae</name>
    <dbReference type="NCBI Taxonomy" id="1002370"/>
    <lineage>
        <taxon>Eukaryota</taxon>
        <taxon>Fungi</taxon>
        <taxon>Dikarya</taxon>
        <taxon>Ascomycota</taxon>
        <taxon>Pezizomycotina</taxon>
        <taxon>Eurotiomycetes</taxon>
        <taxon>Chaetothyriomycetidae</taxon>
        <taxon>Chaetothyriales</taxon>
        <taxon>Trichomeriaceae</taxon>
        <taxon>Knufia</taxon>
    </lineage>
</organism>
<dbReference type="InterPro" id="IPR027417">
    <property type="entry name" value="P-loop_NTPase"/>
</dbReference>
<dbReference type="Pfam" id="PF00158">
    <property type="entry name" value="Sigma54_activat"/>
    <property type="match status" value="1"/>
</dbReference>
<dbReference type="GO" id="GO:0043565">
    <property type="term" value="F:sequence-specific DNA binding"/>
    <property type="evidence" value="ECO:0007669"/>
    <property type="project" value="InterPro"/>
</dbReference>
<dbReference type="CDD" id="cd00009">
    <property type="entry name" value="AAA"/>
    <property type="match status" value="1"/>
</dbReference>
<dbReference type="SUPFAM" id="SSF46689">
    <property type="entry name" value="Homeodomain-like"/>
    <property type="match status" value="1"/>
</dbReference>
<evidence type="ECO:0000259" key="6">
    <source>
        <dbReference type="PROSITE" id="PS50045"/>
    </source>
</evidence>
<dbReference type="Gene3D" id="1.10.8.60">
    <property type="match status" value="1"/>
</dbReference>
<dbReference type="InterPro" id="IPR002078">
    <property type="entry name" value="Sigma_54_int"/>
</dbReference>
<evidence type="ECO:0000256" key="1">
    <source>
        <dbReference type="ARBA" id="ARBA00022741"/>
    </source>
</evidence>
<dbReference type="InterPro" id="IPR009057">
    <property type="entry name" value="Homeodomain-like_sf"/>
</dbReference>
<dbReference type="FunFam" id="3.40.50.300:FF:000006">
    <property type="entry name" value="DNA-binding transcriptional regulator NtrC"/>
    <property type="match status" value="1"/>
</dbReference>
<dbReference type="Pfam" id="PF25601">
    <property type="entry name" value="AAA_lid_14"/>
    <property type="match status" value="1"/>
</dbReference>
<dbReference type="PROSITE" id="PS50045">
    <property type="entry name" value="SIGMA54_INTERACT_4"/>
    <property type="match status" value="1"/>
</dbReference>
<dbReference type="PANTHER" id="PTHR32071">
    <property type="entry name" value="TRANSCRIPTIONAL REGULATORY PROTEIN"/>
    <property type="match status" value="1"/>
</dbReference>
<evidence type="ECO:0000256" key="3">
    <source>
        <dbReference type="ARBA" id="ARBA00023015"/>
    </source>
</evidence>
<protein>
    <recommendedName>
        <fullName evidence="6">Sigma-54 factor interaction domain-containing protein</fullName>
    </recommendedName>
</protein>
<dbReference type="InterPro" id="IPR003593">
    <property type="entry name" value="AAA+_ATPase"/>
</dbReference>
<dbReference type="PANTHER" id="PTHR32071:SF120">
    <property type="entry name" value="TRANSCRIPTIONAL REGULATOR-RELATED"/>
    <property type="match status" value="1"/>
</dbReference>
<dbReference type="AlphaFoldDB" id="A0AA38XSA4"/>
<dbReference type="InterPro" id="IPR002197">
    <property type="entry name" value="HTH_Fis"/>
</dbReference>
<dbReference type="InterPro" id="IPR025944">
    <property type="entry name" value="Sigma_54_int_dom_CS"/>
</dbReference>
<comment type="caution">
    <text evidence="7">The sequence shown here is derived from an EMBL/GenBank/DDBJ whole genome shotgun (WGS) entry which is preliminary data.</text>
</comment>
<evidence type="ECO:0000313" key="7">
    <source>
        <dbReference type="EMBL" id="KAJ9619426.1"/>
    </source>
</evidence>
<keyword evidence="3" id="KW-0805">Transcription regulation</keyword>
<keyword evidence="4" id="KW-0238">DNA-binding</keyword>
<dbReference type="GO" id="GO:0006355">
    <property type="term" value="P:regulation of DNA-templated transcription"/>
    <property type="evidence" value="ECO:0007669"/>
    <property type="project" value="InterPro"/>
</dbReference>
<gene>
    <name evidence="7" type="ORF">H2204_012602</name>
</gene>
<proteinExistence type="predicted"/>